<dbReference type="EMBL" id="JAAOCA010000006">
    <property type="protein sequence ID" value="MBD1598382.1"/>
    <property type="molecule type" value="Genomic_DNA"/>
</dbReference>
<evidence type="ECO:0000259" key="1">
    <source>
        <dbReference type="Pfam" id="PF00561"/>
    </source>
</evidence>
<dbReference type="PANTHER" id="PTHR32268:SF15">
    <property type="entry name" value="HOMOSERINE ACETYLTRANSFERASE FAMILY PROTEIN (AFU_ORTHOLOGUE AFUA_1G15350)"/>
    <property type="match status" value="1"/>
</dbReference>
<dbReference type="PANTHER" id="PTHR32268">
    <property type="entry name" value="HOMOSERINE O-ACETYLTRANSFERASE"/>
    <property type="match status" value="1"/>
</dbReference>
<reference evidence="2 3" key="1">
    <citation type="journal article" date="2020" name="Insects">
        <title>Bacteria Belonging to Pseudomonas typographi sp. nov. from the Bark Beetle Ips typographus Have Genomic Potential to Aid in the Host Ecology.</title>
        <authorList>
            <person name="Peral-Aranega E."/>
            <person name="Saati-Santamaria Z."/>
            <person name="Kolarik M."/>
            <person name="Rivas R."/>
            <person name="Garcia-Fraile P."/>
        </authorList>
    </citation>
    <scope>NUCLEOTIDE SEQUENCE [LARGE SCALE GENOMIC DNA]</scope>
    <source>
        <strain evidence="2 3">CA3A</strain>
    </source>
</reference>
<comment type="caution">
    <text evidence="2">The sequence shown here is derived from an EMBL/GenBank/DDBJ whole genome shotgun (WGS) entry which is preliminary data.</text>
</comment>
<keyword evidence="3" id="KW-1185">Reference proteome</keyword>
<dbReference type="SUPFAM" id="SSF53474">
    <property type="entry name" value="alpha/beta-Hydrolases"/>
    <property type="match status" value="1"/>
</dbReference>
<gene>
    <name evidence="2" type="ORF">HAQ05_06640</name>
</gene>
<keyword evidence="2" id="KW-0378">Hydrolase</keyword>
<organism evidence="2 3">
    <name type="scientific">Pseudomonas typographi</name>
    <dbReference type="NCBI Taxonomy" id="2715964"/>
    <lineage>
        <taxon>Bacteria</taxon>
        <taxon>Pseudomonadati</taxon>
        <taxon>Pseudomonadota</taxon>
        <taxon>Gammaproteobacteria</taxon>
        <taxon>Pseudomonadales</taxon>
        <taxon>Pseudomonadaceae</taxon>
        <taxon>Pseudomonas</taxon>
    </lineage>
</organism>
<dbReference type="Gene3D" id="3.40.50.1820">
    <property type="entry name" value="alpha/beta hydrolase"/>
    <property type="match status" value="1"/>
</dbReference>
<dbReference type="Proteomes" id="UP000805841">
    <property type="component" value="Unassembled WGS sequence"/>
</dbReference>
<protein>
    <submittedName>
        <fullName evidence="2">Alpha/beta fold hydrolase</fullName>
    </submittedName>
</protein>
<evidence type="ECO:0000313" key="2">
    <source>
        <dbReference type="EMBL" id="MBD1598382.1"/>
    </source>
</evidence>
<dbReference type="InterPro" id="IPR000073">
    <property type="entry name" value="AB_hydrolase_1"/>
</dbReference>
<dbReference type="NCBIfam" id="NF005757">
    <property type="entry name" value="PRK07581.1"/>
    <property type="match status" value="1"/>
</dbReference>
<name>A0ABR7YYY8_9PSED</name>
<sequence length="333" mass="36354">MISEPSRFELGDLPLQNGATLLDAQLAYTCTGTLNAAGDNAVLLPSYYTGNHGSYRAWIGPGRPLDTARHFIIAVNQFGNGVSTSPSNSTRQAGAAFPLLELADNVEAQARLLAHLGVSSLALVAGWSMGAMQAFEWAVRYPDSVRAVLAVCGTARCWPLNQVFLDGVRAALQADGDYLAGRYAQPPLRGLRAFGRAYAGWAYSAEFFREGLYRTLGFADLEALLRDWEEDHCQHDANDLLAVLHAWQRADPSRAHHGLRLSEALATIQARCILMPSSTDAYFTLEEARIEYNALRHAQWRPLKSPYGHCAGAPGRFAAESLHIDQALRDLLG</sequence>
<dbReference type="GO" id="GO:0016787">
    <property type="term" value="F:hydrolase activity"/>
    <property type="evidence" value="ECO:0007669"/>
    <property type="project" value="UniProtKB-KW"/>
</dbReference>
<dbReference type="RefSeq" id="WP_190418640.1">
    <property type="nucleotide sequence ID" value="NZ_JAAOCA010000006.1"/>
</dbReference>
<dbReference type="InterPro" id="IPR008220">
    <property type="entry name" value="HAT_MetX-like"/>
</dbReference>
<evidence type="ECO:0000313" key="3">
    <source>
        <dbReference type="Proteomes" id="UP000805841"/>
    </source>
</evidence>
<accession>A0ABR7YYY8</accession>
<proteinExistence type="predicted"/>
<dbReference type="PIRSF" id="PIRSF000443">
    <property type="entry name" value="Homoser_Ac_trans"/>
    <property type="match status" value="1"/>
</dbReference>
<dbReference type="InterPro" id="IPR029058">
    <property type="entry name" value="AB_hydrolase_fold"/>
</dbReference>
<dbReference type="Pfam" id="PF00561">
    <property type="entry name" value="Abhydrolase_1"/>
    <property type="match status" value="1"/>
</dbReference>
<feature type="domain" description="AB hydrolase-1" evidence="1">
    <location>
        <begin position="50"/>
        <end position="158"/>
    </location>
</feature>